<dbReference type="PROSITE" id="PS00455">
    <property type="entry name" value="AMP_BINDING"/>
    <property type="match status" value="1"/>
</dbReference>
<dbReference type="Proteomes" id="UP000048984">
    <property type="component" value="Unassembled WGS sequence"/>
</dbReference>
<evidence type="ECO:0000256" key="2">
    <source>
        <dbReference type="ARBA" id="ARBA00022598"/>
    </source>
</evidence>
<dbReference type="Gene3D" id="3.30.300.30">
    <property type="match status" value="1"/>
</dbReference>
<comment type="caution">
    <text evidence="8">The sequence shown here is derived from an EMBL/GenBank/DDBJ whole genome shotgun (WGS) entry which is preliminary data.</text>
</comment>
<keyword evidence="9" id="KW-1185">Reference proteome</keyword>
<dbReference type="RefSeq" id="WP_054357695.1">
    <property type="nucleotide sequence ID" value="NZ_LJYW01000001.1"/>
</dbReference>
<accession>A0A0P6W0C5</accession>
<reference evidence="8 9" key="1">
    <citation type="submission" date="2015-09" db="EMBL/GenBank/DDBJ databases">
        <authorList>
            <person name="Jackson K.R."/>
            <person name="Lunt B.L."/>
            <person name="Fisher J.N.B."/>
            <person name="Gardner A.V."/>
            <person name="Bailey M.E."/>
            <person name="Deus L.M."/>
            <person name="Earl A.S."/>
            <person name="Gibby P.D."/>
            <person name="Hartmann K.A."/>
            <person name="Liu J.E."/>
            <person name="Manci A.M."/>
            <person name="Nielsen D.A."/>
            <person name="Solomon M.B."/>
            <person name="Breakwell D.P."/>
            <person name="Burnett S.H."/>
            <person name="Grose J.H."/>
        </authorList>
    </citation>
    <scope>NUCLEOTIDE SEQUENCE [LARGE SCALE GENOMIC DNA]</scope>
    <source>
        <strain evidence="8 9">16</strain>
    </source>
</reference>
<evidence type="ECO:0000256" key="5">
    <source>
        <dbReference type="ARBA" id="ARBA00067668"/>
    </source>
</evidence>
<reference evidence="8 9" key="2">
    <citation type="submission" date="2015-10" db="EMBL/GenBank/DDBJ databases">
        <title>Draft Genome Sequence of Prosthecomicrobium hirschii ATCC 27832.</title>
        <authorList>
            <person name="Daniel J."/>
            <person name="Givan S.A."/>
            <person name="Brun Y.V."/>
            <person name="Brown P.J."/>
        </authorList>
    </citation>
    <scope>NUCLEOTIDE SEQUENCE [LARGE SCALE GENOMIC DNA]</scope>
    <source>
        <strain evidence="8 9">16</strain>
    </source>
</reference>
<name>A0A0P6W0C5_9HYPH</name>
<gene>
    <name evidence="8" type="ORF">ABB55_04210</name>
</gene>
<dbReference type="GO" id="GO:0031956">
    <property type="term" value="F:medium-chain fatty acid-CoA ligase activity"/>
    <property type="evidence" value="ECO:0007669"/>
    <property type="project" value="TreeGrafter"/>
</dbReference>
<evidence type="ECO:0000256" key="4">
    <source>
        <dbReference type="ARBA" id="ARBA00066616"/>
    </source>
</evidence>
<dbReference type="GO" id="GO:0006631">
    <property type="term" value="P:fatty acid metabolic process"/>
    <property type="evidence" value="ECO:0007669"/>
    <property type="project" value="TreeGrafter"/>
</dbReference>
<dbReference type="InterPro" id="IPR020845">
    <property type="entry name" value="AMP-binding_CS"/>
</dbReference>
<dbReference type="Pfam" id="PF13193">
    <property type="entry name" value="AMP-binding_C"/>
    <property type="match status" value="1"/>
</dbReference>
<evidence type="ECO:0000259" key="6">
    <source>
        <dbReference type="Pfam" id="PF00501"/>
    </source>
</evidence>
<dbReference type="Gene3D" id="3.40.50.12780">
    <property type="entry name" value="N-terminal domain of ligase-like"/>
    <property type="match status" value="1"/>
</dbReference>
<comment type="similarity">
    <text evidence="1">Belongs to the ATP-dependent AMP-binding enzyme family.</text>
</comment>
<dbReference type="InterPro" id="IPR042099">
    <property type="entry name" value="ANL_N_sf"/>
</dbReference>
<dbReference type="AlphaFoldDB" id="A0A0P6W0C5"/>
<dbReference type="InterPro" id="IPR025110">
    <property type="entry name" value="AMP-bd_C"/>
</dbReference>
<dbReference type="InterPro" id="IPR045851">
    <property type="entry name" value="AMP-bd_C_sf"/>
</dbReference>
<comment type="catalytic activity">
    <reaction evidence="3">
        <text>3-(methylsulfanyl)propanoate + ATP + CoA = 3-(methylsulfanyl)propanoyl-CoA + AMP + diphosphate</text>
        <dbReference type="Rhea" id="RHEA:43052"/>
        <dbReference type="ChEBI" id="CHEBI:30616"/>
        <dbReference type="ChEBI" id="CHEBI:33019"/>
        <dbReference type="ChEBI" id="CHEBI:49016"/>
        <dbReference type="ChEBI" id="CHEBI:57287"/>
        <dbReference type="ChEBI" id="CHEBI:82815"/>
        <dbReference type="ChEBI" id="CHEBI:456215"/>
        <dbReference type="EC" id="6.2.1.44"/>
    </reaction>
    <physiologicalReaction direction="left-to-right" evidence="3">
        <dbReference type="Rhea" id="RHEA:43053"/>
    </physiologicalReaction>
</comment>
<dbReference type="Pfam" id="PF00501">
    <property type="entry name" value="AMP-binding"/>
    <property type="match status" value="1"/>
</dbReference>
<keyword evidence="2 8" id="KW-0436">Ligase</keyword>
<evidence type="ECO:0000256" key="1">
    <source>
        <dbReference type="ARBA" id="ARBA00006432"/>
    </source>
</evidence>
<dbReference type="EC" id="6.2.1.44" evidence="4"/>
<protein>
    <recommendedName>
        <fullName evidence="5">3-methylmercaptopropionyl-CoA ligase</fullName>
        <ecNumber evidence="4">6.2.1.44</ecNumber>
    </recommendedName>
</protein>
<feature type="domain" description="AMP-binding enzyme C-terminal" evidence="7">
    <location>
        <begin position="423"/>
        <end position="498"/>
    </location>
</feature>
<feature type="domain" description="AMP-dependent synthetase/ligase" evidence="6">
    <location>
        <begin position="9"/>
        <end position="372"/>
    </location>
</feature>
<proteinExistence type="inferred from homology"/>
<organism evidence="8 9">
    <name type="scientific">Prosthecodimorpha hirschii</name>
    <dbReference type="NCBI Taxonomy" id="665126"/>
    <lineage>
        <taxon>Bacteria</taxon>
        <taxon>Pseudomonadati</taxon>
        <taxon>Pseudomonadota</taxon>
        <taxon>Alphaproteobacteria</taxon>
        <taxon>Hyphomicrobiales</taxon>
        <taxon>Ancalomicrobiaceae</taxon>
        <taxon>Prosthecodimorpha</taxon>
    </lineage>
</organism>
<dbReference type="SUPFAM" id="SSF56801">
    <property type="entry name" value="Acetyl-CoA synthetase-like"/>
    <property type="match status" value="1"/>
</dbReference>
<dbReference type="InterPro" id="IPR000873">
    <property type="entry name" value="AMP-dep_synth/lig_dom"/>
</dbReference>
<dbReference type="PANTHER" id="PTHR43201:SF5">
    <property type="entry name" value="MEDIUM-CHAIN ACYL-COA LIGASE ACSF2, MITOCHONDRIAL"/>
    <property type="match status" value="1"/>
</dbReference>
<dbReference type="EMBL" id="LJYW01000001">
    <property type="protein sequence ID" value="KPL51533.1"/>
    <property type="molecule type" value="Genomic_DNA"/>
</dbReference>
<evidence type="ECO:0000313" key="9">
    <source>
        <dbReference type="Proteomes" id="UP000048984"/>
    </source>
</evidence>
<evidence type="ECO:0000313" key="8">
    <source>
        <dbReference type="EMBL" id="KPL51533.1"/>
    </source>
</evidence>
<dbReference type="PANTHER" id="PTHR43201">
    <property type="entry name" value="ACYL-COA SYNTHETASE"/>
    <property type="match status" value="1"/>
</dbReference>
<evidence type="ECO:0000256" key="3">
    <source>
        <dbReference type="ARBA" id="ARBA00051915"/>
    </source>
</evidence>
<dbReference type="FunFam" id="3.30.300.30:FF:000008">
    <property type="entry name" value="2,3-dihydroxybenzoate-AMP ligase"/>
    <property type="match status" value="1"/>
</dbReference>
<evidence type="ECO:0000259" key="7">
    <source>
        <dbReference type="Pfam" id="PF13193"/>
    </source>
</evidence>
<sequence length="514" mass="54709">MTPIPDFARRRAELTPDRLAFEELATGRRATFAEVDAATDRIAAVLRARGLVDGARVAVLCHNQARFFEILFAAARTGAILVPLNWRQTPAELIPIIEDCGAGLLIHDAATAELAAALGPIERLSFADLEAAMAAAAPEAPAGTLPGWPALPGGPALPGWPADRVWYLLYTSGTTGRPKAVIQTAGMALANAVNIAQATQLRETDVTLNVLPLFHTAGINLHALPVFLWGAASLIMPRFDVDATVRLIADGRLTLFFGVPALYQAIALHPDFDRLDVSRLRHWGCGGAPLPEPLIRRFLDRGARVCNGMGMTETGPTVFLMDPERAPSKIGSVGKPQVLAEVRVVGPDGADLPDGSVGELLFRGPAVTPGYFGNAPATEAAFAPGGWLRSGDVGRRDADGYYYIVSRIKEMYISGGENVYPAEVEAVLDAHPAVLEAAVVGVPDARWGEVGHAVIRLRPGASLEAEALRAHARARLAAYKVPKYVTIVEDYPRTAAGKVQKHLLARSLNPEAAS</sequence>
<dbReference type="STRING" id="665126.ABB55_04210"/>